<feature type="transmembrane region" description="Helical" evidence="5">
    <location>
        <begin position="465"/>
        <end position="482"/>
    </location>
</feature>
<dbReference type="SUPFAM" id="SSF103473">
    <property type="entry name" value="MFS general substrate transporter"/>
    <property type="match status" value="1"/>
</dbReference>
<dbReference type="AlphaFoldDB" id="A0A9P7E6Y2"/>
<reference evidence="6" key="1">
    <citation type="journal article" date="2020" name="New Phytol.">
        <title>Comparative genomics reveals dynamic genome evolution in host specialist ectomycorrhizal fungi.</title>
        <authorList>
            <person name="Lofgren L.A."/>
            <person name="Nguyen N.H."/>
            <person name="Vilgalys R."/>
            <person name="Ruytinx J."/>
            <person name="Liao H.L."/>
            <person name="Branco S."/>
            <person name="Kuo A."/>
            <person name="LaButti K."/>
            <person name="Lipzen A."/>
            <person name="Andreopoulos W."/>
            <person name="Pangilinan J."/>
            <person name="Riley R."/>
            <person name="Hundley H."/>
            <person name="Na H."/>
            <person name="Barry K."/>
            <person name="Grigoriev I.V."/>
            <person name="Stajich J.E."/>
            <person name="Kennedy P.G."/>
        </authorList>
    </citation>
    <scope>NUCLEOTIDE SEQUENCE</scope>
    <source>
        <strain evidence="6">MN1</strain>
    </source>
</reference>
<accession>A0A9P7E6Y2</accession>
<protein>
    <submittedName>
        <fullName evidence="6">Major facilitator superfamily domain-containing protein</fullName>
    </submittedName>
</protein>
<comment type="subcellular location">
    <subcellularLocation>
        <location evidence="1">Membrane</location>
        <topology evidence="1">Multi-pass membrane protein</topology>
    </subcellularLocation>
</comment>
<feature type="transmembrane region" description="Helical" evidence="5">
    <location>
        <begin position="393"/>
        <end position="418"/>
    </location>
</feature>
<keyword evidence="3 5" id="KW-1133">Transmembrane helix</keyword>
<comment type="caution">
    <text evidence="6">The sequence shown here is derived from an EMBL/GenBank/DDBJ whole genome shotgun (WGS) entry which is preliminary data.</text>
</comment>
<evidence type="ECO:0000256" key="4">
    <source>
        <dbReference type="ARBA" id="ARBA00023136"/>
    </source>
</evidence>
<feature type="transmembrane region" description="Helical" evidence="5">
    <location>
        <begin position="109"/>
        <end position="127"/>
    </location>
</feature>
<dbReference type="PANTHER" id="PTHR23510">
    <property type="entry name" value="INNER MEMBRANE TRANSPORT PROTEIN YAJR"/>
    <property type="match status" value="1"/>
</dbReference>
<dbReference type="GO" id="GO:0022857">
    <property type="term" value="F:transmembrane transporter activity"/>
    <property type="evidence" value="ECO:0007669"/>
    <property type="project" value="InterPro"/>
</dbReference>
<dbReference type="GeneID" id="64637153"/>
<evidence type="ECO:0000256" key="5">
    <source>
        <dbReference type="SAM" id="Phobius"/>
    </source>
</evidence>
<dbReference type="EMBL" id="JABBWG010000024">
    <property type="protein sequence ID" value="KAG1813140.1"/>
    <property type="molecule type" value="Genomic_DNA"/>
</dbReference>
<gene>
    <name evidence="6" type="ORF">BJ212DRAFT_411963</name>
</gene>
<proteinExistence type="predicted"/>
<keyword evidence="2 5" id="KW-0812">Transmembrane</keyword>
<evidence type="ECO:0000256" key="1">
    <source>
        <dbReference type="ARBA" id="ARBA00004141"/>
    </source>
</evidence>
<dbReference type="InterPro" id="IPR036259">
    <property type="entry name" value="MFS_trans_sf"/>
</dbReference>
<dbReference type="Pfam" id="PF07690">
    <property type="entry name" value="MFS_1"/>
    <property type="match status" value="1"/>
</dbReference>
<feature type="transmembrane region" description="Helical" evidence="5">
    <location>
        <begin position="133"/>
        <end position="154"/>
    </location>
</feature>
<sequence length="487" mass="53471">MSTSLFVQMTDLKRLLNQINPFSSRHETSDNHSEEEEYKLPNMASLVIMLSMNLLLQVSFFIVVSSSNKYAEYLGGNATFSGIVIGIPTAFAGLSLIPLTKYDKGMYKMPLHVSCCFAILGHVAYALAFRVNFLYLILIGRCLNGVAFSMFMYCKRYCTDPRIVGTRRRTTLASWLVIGQGMGMSLGPFLGGVLYNIGFSNSIFNGYTSPGWIMAGIYVGFWVLVTQYFEDIPQPPTVMELQPASNSNAPPIISLELKGGHAEVSPNYASAPTTRPPSPVDESFRAQLSLITRSQWGVITCMCWFAMLCFFILGSWEANLPVFGAAAENFHWSPFAAGNFIALGGITSFPFLLFNLLAARRTQDRKLLAFGTILGLTGLVIFLSILRTGKVNYGSLFACWWTVALGFNLATTVTLSLLSKQLPPEWNSRTSMAIQYSNYTGRVTGAIWGGSGVSVGMLNFVGLEIAMVGIGAVLFTTLWRDLKTKTG</sequence>
<organism evidence="6 7">
    <name type="scientific">Suillus subaureus</name>
    <dbReference type="NCBI Taxonomy" id="48587"/>
    <lineage>
        <taxon>Eukaryota</taxon>
        <taxon>Fungi</taxon>
        <taxon>Dikarya</taxon>
        <taxon>Basidiomycota</taxon>
        <taxon>Agaricomycotina</taxon>
        <taxon>Agaricomycetes</taxon>
        <taxon>Agaricomycetidae</taxon>
        <taxon>Boletales</taxon>
        <taxon>Suillineae</taxon>
        <taxon>Suillaceae</taxon>
        <taxon>Suillus</taxon>
    </lineage>
</organism>
<feature type="transmembrane region" description="Helical" evidence="5">
    <location>
        <begin position="296"/>
        <end position="316"/>
    </location>
</feature>
<evidence type="ECO:0000256" key="3">
    <source>
        <dbReference type="ARBA" id="ARBA00022989"/>
    </source>
</evidence>
<dbReference type="OrthoDB" id="2015447at2759"/>
<feature type="transmembrane region" description="Helical" evidence="5">
    <location>
        <begin position="175"/>
        <end position="197"/>
    </location>
</feature>
<dbReference type="InterPro" id="IPR051068">
    <property type="entry name" value="MFS_Domain-Containing_Protein"/>
</dbReference>
<keyword evidence="4 5" id="KW-0472">Membrane</keyword>
<name>A0A9P7E6Y2_9AGAM</name>
<evidence type="ECO:0000313" key="6">
    <source>
        <dbReference type="EMBL" id="KAG1813140.1"/>
    </source>
</evidence>
<dbReference type="Gene3D" id="1.20.1250.20">
    <property type="entry name" value="MFS general substrate transporter like domains"/>
    <property type="match status" value="1"/>
</dbReference>
<dbReference type="PANTHER" id="PTHR23510:SF64">
    <property type="entry name" value="INNER MEMBRANE TRANSPORT PROTEIN YAJR"/>
    <property type="match status" value="1"/>
</dbReference>
<feature type="transmembrane region" description="Helical" evidence="5">
    <location>
        <begin position="439"/>
        <end position="459"/>
    </location>
</feature>
<dbReference type="InterPro" id="IPR011701">
    <property type="entry name" value="MFS"/>
</dbReference>
<feature type="transmembrane region" description="Helical" evidence="5">
    <location>
        <begin position="336"/>
        <end position="358"/>
    </location>
</feature>
<evidence type="ECO:0000313" key="7">
    <source>
        <dbReference type="Proteomes" id="UP000807769"/>
    </source>
</evidence>
<feature type="transmembrane region" description="Helical" evidence="5">
    <location>
        <begin position="78"/>
        <end position="97"/>
    </location>
</feature>
<evidence type="ECO:0000256" key="2">
    <source>
        <dbReference type="ARBA" id="ARBA00022692"/>
    </source>
</evidence>
<dbReference type="Proteomes" id="UP000807769">
    <property type="component" value="Unassembled WGS sequence"/>
</dbReference>
<feature type="transmembrane region" description="Helical" evidence="5">
    <location>
        <begin position="209"/>
        <end position="229"/>
    </location>
</feature>
<dbReference type="RefSeq" id="XP_041191014.1">
    <property type="nucleotide sequence ID" value="XM_041343137.1"/>
</dbReference>
<feature type="transmembrane region" description="Helical" evidence="5">
    <location>
        <begin position="367"/>
        <end position="387"/>
    </location>
</feature>
<keyword evidence="7" id="KW-1185">Reference proteome</keyword>
<feature type="transmembrane region" description="Helical" evidence="5">
    <location>
        <begin position="46"/>
        <end position="66"/>
    </location>
</feature>
<dbReference type="GO" id="GO:0016020">
    <property type="term" value="C:membrane"/>
    <property type="evidence" value="ECO:0007669"/>
    <property type="project" value="UniProtKB-SubCell"/>
</dbReference>